<dbReference type="AlphaFoldDB" id="A0A8J6C0Q2"/>
<sequence length="207" mass="23192">MRRGEPKASAMAAGLTTRSLTAHTNSPRLRIKAPESGELAAVPHPTDPTIAAGIKRGFRLSATAPPELVLLDHTRPRFPRWPPPPVRSGGPLLGFRGRRRRPPTPSSRTSVNWRYHSRNLQRRDKIRAESADTEFQGGCRTLGFSCVETPEERTWTYQADTYSLDLVIPHMMFHGTPTSIEKTPRPVNRCSGRETKMHISRQLVGKN</sequence>
<comment type="caution">
    <text evidence="2">The sequence shown here is derived from an EMBL/GenBank/DDBJ whole genome shotgun (WGS) entry which is preliminary data.</text>
</comment>
<evidence type="ECO:0000313" key="2">
    <source>
        <dbReference type="EMBL" id="KAG8100979.1"/>
    </source>
</evidence>
<dbReference type="Proteomes" id="UP000729402">
    <property type="component" value="Unassembled WGS sequence"/>
</dbReference>
<proteinExistence type="predicted"/>
<dbReference type="OrthoDB" id="248495at2759"/>
<evidence type="ECO:0000313" key="3">
    <source>
        <dbReference type="Proteomes" id="UP000729402"/>
    </source>
</evidence>
<evidence type="ECO:0000256" key="1">
    <source>
        <dbReference type="SAM" id="MobiDB-lite"/>
    </source>
</evidence>
<reference evidence="2" key="2">
    <citation type="submission" date="2021-02" db="EMBL/GenBank/DDBJ databases">
        <authorList>
            <person name="Kimball J.A."/>
            <person name="Haas M.W."/>
            <person name="Macchietto M."/>
            <person name="Kono T."/>
            <person name="Duquette J."/>
            <person name="Shao M."/>
        </authorList>
    </citation>
    <scope>NUCLEOTIDE SEQUENCE</scope>
    <source>
        <tissue evidence="2">Fresh leaf tissue</tissue>
    </source>
</reference>
<organism evidence="2 3">
    <name type="scientific">Zizania palustris</name>
    <name type="common">Northern wild rice</name>
    <dbReference type="NCBI Taxonomy" id="103762"/>
    <lineage>
        <taxon>Eukaryota</taxon>
        <taxon>Viridiplantae</taxon>
        <taxon>Streptophyta</taxon>
        <taxon>Embryophyta</taxon>
        <taxon>Tracheophyta</taxon>
        <taxon>Spermatophyta</taxon>
        <taxon>Magnoliopsida</taxon>
        <taxon>Liliopsida</taxon>
        <taxon>Poales</taxon>
        <taxon>Poaceae</taxon>
        <taxon>BOP clade</taxon>
        <taxon>Oryzoideae</taxon>
        <taxon>Oryzeae</taxon>
        <taxon>Zizaniinae</taxon>
        <taxon>Zizania</taxon>
    </lineage>
</organism>
<accession>A0A8J6C0Q2</accession>
<dbReference type="EMBL" id="JAAALK010000005">
    <property type="protein sequence ID" value="KAG8100979.1"/>
    <property type="molecule type" value="Genomic_DNA"/>
</dbReference>
<feature type="region of interest" description="Disordered" evidence="1">
    <location>
        <begin position="74"/>
        <end position="111"/>
    </location>
</feature>
<protein>
    <submittedName>
        <fullName evidence="2">Uncharacterized protein</fullName>
    </submittedName>
</protein>
<reference evidence="2" key="1">
    <citation type="journal article" date="2021" name="bioRxiv">
        <title>Whole Genome Assembly and Annotation of Northern Wild Rice, Zizania palustris L., Supports a Whole Genome Duplication in the Zizania Genus.</title>
        <authorList>
            <person name="Haas M."/>
            <person name="Kono T."/>
            <person name="Macchietto M."/>
            <person name="Millas R."/>
            <person name="McGilp L."/>
            <person name="Shao M."/>
            <person name="Duquette J."/>
            <person name="Hirsch C.N."/>
            <person name="Kimball J."/>
        </authorList>
    </citation>
    <scope>NUCLEOTIDE SEQUENCE</scope>
    <source>
        <tissue evidence="2">Fresh leaf tissue</tissue>
    </source>
</reference>
<gene>
    <name evidence="2" type="ORF">GUJ93_ZPchr0290g2812</name>
</gene>
<name>A0A8J6C0Q2_ZIZPA</name>
<keyword evidence="3" id="KW-1185">Reference proteome</keyword>